<evidence type="ECO:0000313" key="2">
    <source>
        <dbReference type="EMBL" id="KAF6239359.1"/>
    </source>
</evidence>
<keyword evidence="3" id="KW-1185">Reference proteome</keyword>
<proteinExistence type="predicted"/>
<dbReference type="EMBL" id="JACCJC010000006">
    <property type="protein sequence ID" value="KAF6239359.1"/>
    <property type="molecule type" value="Genomic_DNA"/>
</dbReference>
<dbReference type="Proteomes" id="UP000578531">
    <property type="component" value="Unassembled WGS sequence"/>
</dbReference>
<dbReference type="AlphaFoldDB" id="A0A8H6G2Q4"/>
<comment type="caution">
    <text evidence="2">The sequence shown here is derived from an EMBL/GenBank/DDBJ whole genome shotgun (WGS) entry which is preliminary data.</text>
</comment>
<dbReference type="GeneID" id="59284293"/>
<name>A0A8H6G2Q4_9LECA</name>
<gene>
    <name evidence="2" type="ORF">HO173_002621</name>
</gene>
<organism evidence="2 3">
    <name type="scientific">Letharia columbiana</name>
    <dbReference type="NCBI Taxonomy" id="112416"/>
    <lineage>
        <taxon>Eukaryota</taxon>
        <taxon>Fungi</taxon>
        <taxon>Dikarya</taxon>
        <taxon>Ascomycota</taxon>
        <taxon>Pezizomycotina</taxon>
        <taxon>Lecanoromycetes</taxon>
        <taxon>OSLEUM clade</taxon>
        <taxon>Lecanoromycetidae</taxon>
        <taxon>Lecanorales</taxon>
        <taxon>Lecanorineae</taxon>
        <taxon>Parmeliaceae</taxon>
        <taxon>Letharia</taxon>
    </lineage>
</organism>
<feature type="compositionally biased region" description="Low complexity" evidence="1">
    <location>
        <begin position="51"/>
        <end position="63"/>
    </location>
</feature>
<feature type="region of interest" description="Disordered" evidence="1">
    <location>
        <begin position="41"/>
        <end position="63"/>
    </location>
</feature>
<dbReference type="OrthoDB" id="5231586at2759"/>
<evidence type="ECO:0000256" key="1">
    <source>
        <dbReference type="SAM" id="MobiDB-lite"/>
    </source>
</evidence>
<evidence type="ECO:0000313" key="3">
    <source>
        <dbReference type="Proteomes" id="UP000578531"/>
    </source>
</evidence>
<protein>
    <recommendedName>
        <fullName evidence="4">HTH psq-type domain-containing protein</fullName>
    </recommendedName>
</protein>
<reference evidence="2 3" key="1">
    <citation type="journal article" date="2020" name="Genomics">
        <title>Complete, high-quality genomes from long-read metagenomic sequencing of two wolf lichen thalli reveals enigmatic genome architecture.</title>
        <authorList>
            <person name="McKenzie S.K."/>
            <person name="Walston R.F."/>
            <person name="Allen J.L."/>
        </authorList>
    </citation>
    <scope>NUCLEOTIDE SEQUENCE [LARGE SCALE GENOMIC DNA]</scope>
    <source>
        <strain evidence="2">WasteWater2</strain>
    </source>
</reference>
<dbReference type="RefSeq" id="XP_037168646.1">
    <property type="nucleotide sequence ID" value="XM_037304553.1"/>
</dbReference>
<sequence length="117" mass="13299">MSTSYSEQEELVQKAIDEYEDGHFRSAAAAAEHYGLKPRRVQRRLRGQASRSTRTPTHTRLTTAQEQSLCDYIDRLDNIEHSLRLNHIQGAAEYILKIASDPHHPPNHSAKIGLHDS</sequence>
<accession>A0A8H6G2Q4</accession>
<evidence type="ECO:0008006" key="4">
    <source>
        <dbReference type="Google" id="ProtNLM"/>
    </source>
</evidence>